<proteinExistence type="predicted"/>
<dbReference type="Proteomes" id="UP000267164">
    <property type="component" value="Chromosome"/>
</dbReference>
<gene>
    <name evidence="1" type="ORF">D7D52_25235</name>
</gene>
<evidence type="ECO:0008006" key="3">
    <source>
        <dbReference type="Google" id="ProtNLM"/>
    </source>
</evidence>
<keyword evidence="2" id="KW-1185">Reference proteome</keyword>
<dbReference type="OrthoDB" id="9914627at2"/>
<dbReference type="EMBL" id="CP032568">
    <property type="protein sequence ID" value="AYF76570.1"/>
    <property type="molecule type" value="Genomic_DNA"/>
</dbReference>
<accession>A0A386ZGN3</accession>
<sequence>MERAEVGVVDLGKQLGMADGELAARMARPGSLRVNELILLAVALGHEVHELLPAADCLPGKGCAACSGGN</sequence>
<protein>
    <recommendedName>
        <fullName evidence="3">XRE family transcriptional regulator</fullName>
    </recommendedName>
</protein>
<name>A0A386ZGN3_9NOCA</name>
<dbReference type="AlphaFoldDB" id="A0A386ZGN3"/>
<evidence type="ECO:0000313" key="2">
    <source>
        <dbReference type="Proteomes" id="UP000267164"/>
    </source>
</evidence>
<reference evidence="1 2" key="1">
    <citation type="submission" date="2018-09" db="EMBL/GenBank/DDBJ databases">
        <title>Nocardia yunnanensis sp. nov., an actinomycete isolated from a soil sample.</title>
        <authorList>
            <person name="Zhang J."/>
        </authorList>
    </citation>
    <scope>NUCLEOTIDE SEQUENCE [LARGE SCALE GENOMIC DNA]</scope>
    <source>
        <strain evidence="1 2">CFHS0054</strain>
    </source>
</reference>
<evidence type="ECO:0000313" key="1">
    <source>
        <dbReference type="EMBL" id="AYF76570.1"/>
    </source>
</evidence>
<dbReference type="KEGG" id="nyu:D7D52_25235"/>
<organism evidence="1 2">
    <name type="scientific">Nocardia yunnanensis</name>
    <dbReference type="NCBI Taxonomy" id="2382165"/>
    <lineage>
        <taxon>Bacteria</taxon>
        <taxon>Bacillati</taxon>
        <taxon>Actinomycetota</taxon>
        <taxon>Actinomycetes</taxon>
        <taxon>Mycobacteriales</taxon>
        <taxon>Nocardiaceae</taxon>
        <taxon>Nocardia</taxon>
    </lineage>
</organism>